<proteinExistence type="predicted"/>
<name>A0A2V3IX48_9FLOR</name>
<keyword evidence="2" id="KW-1185">Reference proteome</keyword>
<reference evidence="1 2" key="1">
    <citation type="journal article" date="2018" name="Mol. Biol. Evol.">
        <title>Analysis of the draft genome of the red seaweed Gracilariopsis chorda provides insights into genome size evolution in Rhodophyta.</title>
        <authorList>
            <person name="Lee J."/>
            <person name="Yang E.C."/>
            <person name="Graf L."/>
            <person name="Yang J.H."/>
            <person name="Qiu H."/>
            <person name="Zel Zion U."/>
            <person name="Chan C.X."/>
            <person name="Stephens T.G."/>
            <person name="Weber A.P.M."/>
            <person name="Boo G.H."/>
            <person name="Boo S.M."/>
            <person name="Kim K.M."/>
            <person name="Shin Y."/>
            <person name="Jung M."/>
            <person name="Lee S.J."/>
            <person name="Yim H.S."/>
            <person name="Lee J.H."/>
            <person name="Bhattacharya D."/>
            <person name="Yoon H.S."/>
        </authorList>
    </citation>
    <scope>NUCLEOTIDE SEQUENCE [LARGE SCALE GENOMIC DNA]</scope>
    <source>
        <strain evidence="1 2">SKKU-2015</strain>
        <tissue evidence="1">Whole body</tissue>
    </source>
</reference>
<dbReference type="AlphaFoldDB" id="A0A2V3IX48"/>
<dbReference type="Proteomes" id="UP000247409">
    <property type="component" value="Unassembled WGS sequence"/>
</dbReference>
<dbReference type="OrthoDB" id="10352842at2759"/>
<dbReference type="EMBL" id="NBIV01000034">
    <property type="protein sequence ID" value="PXF46734.1"/>
    <property type="molecule type" value="Genomic_DNA"/>
</dbReference>
<evidence type="ECO:0000313" key="2">
    <source>
        <dbReference type="Proteomes" id="UP000247409"/>
    </source>
</evidence>
<comment type="caution">
    <text evidence="1">The sequence shown here is derived from an EMBL/GenBank/DDBJ whole genome shotgun (WGS) entry which is preliminary data.</text>
</comment>
<protein>
    <submittedName>
        <fullName evidence="1">Uncharacterized protein</fullName>
    </submittedName>
</protein>
<organism evidence="1 2">
    <name type="scientific">Gracilariopsis chorda</name>
    <dbReference type="NCBI Taxonomy" id="448386"/>
    <lineage>
        <taxon>Eukaryota</taxon>
        <taxon>Rhodophyta</taxon>
        <taxon>Florideophyceae</taxon>
        <taxon>Rhodymeniophycidae</taxon>
        <taxon>Gracilariales</taxon>
        <taxon>Gracilariaceae</taxon>
        <taxon>Gracilariopsis</taxon>
    </lineage>
</organism>
<evidence type="ECO:0000313" key="1">
    <source>
        <dbReference type="EMBL" id="PXF46734.1"/>
    </source>
</evidence>
<sequence length="426" mass="47248">MVISRKRKRSTLRATSAEDYGDVDPPPFAPAQLSLYKAYRAPLPRSLTSGLSPLILNLMLMAGQRLKARDFAAAAAVLPALLKRYRKVKTHRWYFSREIAATGAEVLRRSGGQYAQLLDDFLAHVSRDGHLSSKSGLEAYARRTRDCMLLERAMELVAAGDLRTAFTCMSDQSNDFTKSALVQGYLGVLALALSARESNPSPMLRTAALSLNTAAELEPKAYFYTYYSAAAAIAGGDSDHALHLLRDFVSTKHRSDPIALYGLLSFLGTLDVRDTAHIRQERIDVARRLLLVDPVSKPALDILREAYAWMWHVSPKVDVNEIADALASRIEHGDLANVSIWTELGHALYRAELGYQARFWSASGRSHWWPTHFFRVSRLNADIASDPSLASVKGALSKMLVSPKRCPYAEAVEASGVVDLYRFDME</sequence>
<gene>
    <name evidence="1" type="ORF">BWQ96_03560</name>
</gene>
<accession>A0A2V3IX48</accession>